<keyword evidence="4" id="KW-0547">Nucleotide-binding</keyword>
<keyword evidence="1" id="KW-0285">Flavoprotein</keyword>
<dbReference type="SUPFAM" id="SSF82114">
    <property type="entry name" value="Riboflavin kinase-like"/>
    <property type="match status" value="1"/>
</dbReference>
<evidence type="ECO:0000256" key="3">
    <source>
        <dbReference type="ARBA" id="ARBA00022679"/>
    </source>
</evidence>
<dbReference type="Proteomes" id="UP001500013">
    <property type="component" value="Unassembled WGS sequence"/>
</dbReference>
<dbReference type="EMBL" id="BAAAPU010000004">
    <property type="protein sequence ID" value="GAA1973880.1"/>
    <property type="molecule type" value="Genomic_DNA"/>
</dbReference>
<organism evidence="6 7">
    <name type="scientific">Terrabacter lapilli</name>
    <dbReference type="NCBI Taxonomy" id="436231"/>
    <lineage>
        <taxon>Bacteria</taxon>
        <taxon>Bacillati</taxon>
        <taxon>Actinomycetota</taxon>
        <taxon>Actinomycetes</taxon>
        <taxon>Micrococcales</taxon>
        <taxon>Intrasporangiaceae</taxon>
        <taxon>Terrabacter</taxon>
    </lineage>
</organism>
<reference evidence="6 7" key="1">
    <citation type="journal article" date="2019" name="Int. J. Syst. Evol. Microbiol.">
        <title>The Global Catalogue of Microorganisms (GCM) 10K type strain sequencing project: providing services to taxonomists for standard genome sequencing and annotation.</title>
        <authorList>
            <consortium name="The Broad Institute Genomics Platform"/>
            <consortium name="The Broad Institute Genome Sequencing Center for Infectious Disease"/>
            <person name="Wu L."/>
            <person name="Ma J."/>
        </authorList>
    </citation>
    <scope>NUCLEOTIDE SEQUENCE [LARGE SCALE GENOMIC DNA]</scope>
    <source>
        <strain evidence="6 7">JCM 15628</strain>
    </source>
</reference>
<keyword evidence="2" id="KW-0288">FMN</keyword>
<evidence type="ECO:0000256" key="1">
    <source>
        <dbReference type="ARBA" id="ARBA00022630"/>
    </source>
</evidence>
<gene>
    <name evidence="6" type="ORF">GCM10009817_12550</name>
</gene>
<accession>A0ABN2RRY2</accession>
<dbReference type="Gene3D" id="2.40.30.30">
    <property type="entry name" value="Riboflavin kinase-like"/>
    <property type="match status" value="1"/>
</dbReference>
<feature type="domain" description="Riboflavin kinase" evidence="5">
    <location>
        <begin position="10"/>
        <end position="130"/>
    </location>
</feature>
<evidence type="ECO:0000313" key="6">
    <source>
        <dbReference type="EMBL" id="GAA1973880.1"/>
    </source>
</evidence>
<dbReference type="Pfam" id="PF01982">
    <property type="entry name" value="CTP-dep_RFKase"/>
    <property type="match status" value="1"/>
</dbReference>
<dbReference type="InterPro" id="IPR023602">
    <property type="entry name" value="Riboflavin_kinase_CTP-dep"/>
</dbReference>
<evidence type="ECO:0000313" key="7">
    <source>
        <dbReference type="Proteomes" id="UP001500013"/>
    </source>
</evidence>
<protein>
    <recommendedName>
        <fullName evidence="5">Riboflavin kinase domain-containing protein</fullName>
    </recommendedName>
</protein>
<proteinExistence type="predicted"/>
<dbReference type="InterPro" id="IPR023465">
    <property type="entry name" value="Riboflavin_kinase_dom_sf"/>
</dbReference>
<sequence length="135" mass="14650">MPRDMSGTVESGRGLGVDRMTDPALLEQLQVLAGCPILPGTLNLRLHAALDRGDHWRYVAATDIAPDWEQLTGQAGYYLSPITIAQRYRGLAFQADEPAGSGYPTDLIELFSEVHLRTALGLSDGDQLVVALRDS</sequence>
<evidence type="ECO:0000256" key="4">
    <source>
        <dbReference type="ARBA" id="ARBA00022741"/>
    </source>
</evidence>
<evidence type="ECO:0000256" key="2">
    <source>
        <dbReference type="ARBA" id="ARBA00022643"/>
    </source>
</evidence>
<name>A0ABN2RRY2_9MICO</name>
<comment type="caution">
    <text evidence="6">The sequence shown here is derived from an EMBL/GenBank/DDBJ whole genome shotgun (WGS) entry which is preliminary data.</text>
</comment>
<keyword evidence="3" id="KW-0808">Transferase</keyword>
<evidence type="ECO:0000259" key="5">
    <source>
        <dbReference type="Pfam" id="PF01982"/>
    </source>
</evidence>
<keyword evidence="7" id="KW-1185">Reference proteome</keyword>